<evidence type="ECO:0000256" key="2">
    <source>
        <dbReference type="ARBA" id="ARBA00038332"/>
    </source>
</evidence>
<dbReference type="OMA" id="HAISMFW"/>
<evidence type="ECO:0000259" key="5">
    <source>
        <dbReference type="Pfam" id="PF22956"/>
    </source>
</evidence>
<dbReference type="Pfam" id="PF22956">
    <property type="entry name" value="VPS15-like_hel"/>
    <property type="match status" value="2"/>
</dbReference>
<evidence type="ECO:0000256" key="1">
    <source>
        <dbReference type="ARBA" id="ARBA00022737"/>
    </source>
</evidence>
<dbReference type="EMBL" id="CDMY01000938">
    <property type="protein sequence ID" value="CEM37408.1"/>
    <property type="molecule type" value="Genomic_DNA"/>
</dbReference>
<keyword evidence="1" id="KW-0677">Repeat</keyword>
<feature type="repeat" description="HEAT" evidence="3">
    <location>
        <begin position="290"/>
        <end position="328"/>
    </location>
</feature>
<dbReference type="PhylomeDB" id="A0A0G4H1D1"/>
<evidence type="ECO:0008006" key="8">
    <source>
        <dbReference type="Google" id="ProtNLM"/>
    </source>
</evidence>
<dbReference type="InterPro" id="IPR016024">
    <property type="entry name" value="ARM-type_fold"/>
</dbReference>
<organism evidence="6 7">
    <name type="scientific">Vitrella brassicaformis (strain CCMP3155)</name>
    <dbReference type="NCBI Taxonomy" id="1169540"/>
    <lineage>
        <taxon>Eukaryota</taxon>
        <taxon>Sar</taxon>
        <taxon>Alveolata</taxon>
        <taxon>Colpodellida</taxon>
        <taxon>Vitrellaceae</taxon>
        <taxon>Vitrella</taxon>
    </lineage>
</organism>
<evidence type="ECO:0000313" key="6">
    <source>
        <dbReference type="EMBL" id="CEM37408.1"/>
    </source>
</evidence>
<dbReference type="OrthoDB" id="340346at2759"/>
<dbReference type="SUPFAM" id="SSF48371">
    <property type="entry name" value="ARM repeat"/>
    <property type="match status" value="1"/>
</dbReference>
<feature type="domain" description="Phosphatase 2A Regulatory Subunit A helical" evidence="5">
    <location>
        <begin position="364"/>
        <end position="457"/>
    </location>
</feature>
<protein>
    <recommendedName>
        <fullName evidence="8">TOG domain-containing protein</fullName>
    </recommendedName>
</protein>
<feature type="domain" description="Phosphatase 2A Regulatory Subunit A helical" evidence="5">
    <location>
        <begin position="460"/>
        <end position="562"/>
    </location>
</feature>
<dbReference type="VEuPathDB" id="CryptoDB:Vbra_19246"/>
<feature type="repeat" description="HEAT" evidence="3">
    <location>
        <begin position="407"/>
        <end position="445"/>
    </location>
</feature>
<dbReference type="PROSITE" id="PS50077">
    <property type="entry name" value="HEAT_REPEAT"/>
    <property type="match status" value="5"/>
</dbReference>
<dbReference type="InterPro" id="IPR051023">
    <property type="entry name" value="PP2A_Regulatory_Subunit_A"/>
</dbReference>
<dbReference type="Proteomes" id="UP000041254">
    <property type="component" value="Unassembled WGS sequence"/>
</dbReference>
<evidence type="ECO:0000259" key="4">
    <source>
        <dbReference type="Pfam" id="PF22646"/>
    </source>
</evidence>
<sequence length="595" mass="66624">MAVDTIQEAIDFFKSEIKGDDLPRRVEDVHKVKWIAGTIGPHKTVNDIIPFLHESQKGLPGEVDDEFMHALAEEYYTLADYVGDESNFEALLHPLAHLATQEETVVRDKAVESICAIVMKASDKTRVQLTQKVVFGLVQSLSEGERFTSRVSACGLLATTYKFCEPHQKEELRKIFNKLCADDTPMVRRAAASKMKDFFQVTEKPLILKDLINTFKTLAQDDTQDSIRVSCLNAALELAKVLNGDENKTHTLIVVKAAAEDRSWRVRLSLAKQFDQLCAAFGPDITSSFLLPPFILLLRDFEQEVRTAAVLIIEKCAEYISPDHIQNFIVPCFANLGMDAAQSVRAALATVIGPVAQALGREPTQKHLLSLILELMRDEFHDVRLNVVKHAGQICEVLGVDTLAHSLLNTIKDLMNDSQWRIRLSVVNQIPTLAKQFGADMFQSKLEALFIQSLNDSVFAVREATINNIRLIAETFEPQWTVEHLLPKILDQYNKATGYTYRMATLHAIPQLSAVMTPEQINQSIVPLLKKALKDIVPNIRFAAAKTCAYLVEQDLLTPAIVNNDIRPALEELTSDTDIDVQYFANQALKKCNKA</sequence>
<dbReference type="Gene3D" id="1.25.10.10">
    <property type="entry name" value="Leucine-rich Repeat Variant"/>
    <property type="match status" value="1"/>
</dbReference>
<dbReference type="InParanoid" id="A0A0G4H1D1"/>
<accession>A0A0G4H1D1</accession>
<dbReference type="GO" id="GO:0005634">
    <property type="term" value="C:nucleus"/>
    <property type="evidence" value="ECO:0007669"/>
    <property type="project" value="TreeGrafter"/>
</dbReference>
<feature type="domain" description="Phosphatase PP2A regulatory subunit A/Splicing factor 3B subunit 1-like HEAT repeat" evidence="4">
    <location>
        <begin position="283"/>
        <end position="360"/>
    </location>
</feature>
<gene>
    <name evidence="6" type="ORF">Vbra_19246</name>
</gene>
<feature type="repeat" description="HEAT" evidence="3">
    <location>
        <begin position="329"/>
        <end position="367"/>
    </location>
</feature>
<dbReference type="STRING" id="1169540.A0A0G4H1D1"/>
<evidence type="ECO:0000313" key="7">
    <source>
        <dbReference type="Proteomes" id="UP000041254"/>
    </source>
</evidence>
<dbReference type="PANTHER" id="PTHR10648:SF4">
    <property type="entry name" value="PROTEIN PHOSPHATASE 2 (FORMERLY 2A), REGULATORY SUBUNIT A, BETA ISOFORM-RELATED"/>
    <property type="match status" value="1"/>
</dbReference>
<proteinExistence type="inferred from homology"/>
<dbReference type="AlphaFoldDB" id="A0A0G4H1D1"/>
<feature type="repeat" description="HEAT" evidence="3">
    <location>
        <begin position="368"/>
        <end position="406"/>
    </location>
</feature>
<dbReference type="GO" id="GO:0000159">
    <property type="term" value="C:protein phosphatase type 2A complex"/>
    <property type="evidence" value="ECO:0007669"/>
    <property type="project" value="TreeGrafter"/>
</dbReference>
<dbReference type="PANTHER" id="PTHR10648">
    <property type="entry name" value="SERINE/THREONINE-PROTEIN PHOSPHATASE PP2A 65 KDA REGULATORY SUBUNIT"/>
    <property type="match status" value="1"/>
</dbReference>
<dbReference type="InterPro" id="IPR011989">
    <property type="entry name" value="ARM-like"/>
</dbReference>
<reference evidence="6 7" key="1">
    <citation type="submission" date="2014-11" db="EMBL/GenBank/DDBJ databases">
        <authorList>
            <person name="Zhu J."/>
            <person name="Qi W."/>
            <person name="Song R."/>
        </authorList>
    </citation>
    <scope>NUCLEOTIDE SEQUENCE [LARGE SCALE GENOMIC DNA]</scope>
</reference>
<dbReference type="GO" id="GO:0019888">
    <property type="term" value="F:protein phosphatase regulator activity"/>
    <property type="evidence" value="ECO:0007669"/>
    <property type="project" value="TreeGrafter"/>
</dbReference>
<keyword evidence="7" id="KW-1185">Reference proteome</keyword>
<dbReference type="InterPro" id="IPR055231">
    <property type="entry name" value="2AA_helical"/>
</dbReference>
<comment type="similarity">
    <text evidence="2">Belongs to the phosphatase 2A regulatory subunit A family.</text>
</comment>
<dbReference type="Pfam" id="PF22646">
    <property type="entry name" value="PPP2R1A-like_HEAT"/>
    <property type="match status" value="1"/>
</dbReference>
<dbReference type="InterPro" id="IPR054573">
    <property type="entry name" value="PP2A/SF3B1-like_HEAT"/>
</dbReference>
<feature type="repeat" description="HEAT" evidence="3">
    <location>
        <begin position="566"/>
        <end position="595"/>
    </location>
</feature>
<evidence type="ECO:0000256" key="3">
    <source>
        <dbReference type="PROSITE-ProRule" id="PRU00103"/>
    </source>
</evidence>
<dbReference type="InterPro" id="IPR021133">
    <property type="entry name" value="HEAT_type_2"/>
</dbReference>
<dbReference type="GO" id="GO:0005829">
    <property type="term" value="C:cytosol"/>
    <property type="evidence" value="ECO:0007669"/>
    <property type="project" value="TreeGrafter"/>
</dbReference>
<name>A0A0G4H1D1_VITBC</name>